<accession>J9G5A2</accession>
<sequence length="73" mass="7945">MDKKKKSTAASVLRFIVGALALAAVAVVTIFKLVPYVTELVNKFAARQAKDVLDDEDFDSETENAEEGDDRGI</sequence>
<reference evidence="2" key="1">
    <citation type="journal article" date="2012" name="PLoS ONE">
        <title>Gene sets for utilization of primary and secondary nutrition supplies in the distal gut of endangered iberian lynx.</title>
        <authorList>
            <person name="Alcaide M."/>
            <person name="Messina E."/>
            <person name="Richter M."/>
            <person name="Bargiela R."/>
            <person name="Peplies J."/>
            <person name="Huws S.A."/>
            <person name="Newbold C.J."/>
            <person name="Golyshin P.N."/>
            <person name="Simon M.A."/>
            <person name="Lopez G."/>
            <person name="Yakimov M.M."/>
            <person name="Ferrer M."/>
        </authorList>
    </citation>
    <scope>NUCLEOTIDE SEQUENCE</scope>
</reference>
<gene>
    <name evidence="2" type="ORF">EVA_14891</name>
</gene>
<keyword evidence="1" id="KW-0472">Membrane</keyword>
<proteinExistence type="predicted"/>
<evidence type="ECO:0000313" key="2">
    <source>
        <dbReference type="EMBL" id="EJW97002.1"/>
    </source>
</evidence>
<keyword evidence="1" id="KW-1133">Transmembrane helix</keyword>
<evidence type="ECO:0000256" key="1">
    <source>
        <dbReference type="SAM" id="Phobius"/>
    </source>
</evidence>
<comment type="caution">
    <text evidence="2">The sequence shown here is derived from an EMBL/GenBank/DDBJ whole genome shotgun (WGS) entry which is preliminary data.</text>
</comment>
<protein>
    <submittedName>
        <fullName evidence="2">Secreted protein</fullName>
    </submittedName>
</protein>
<feature type="transmembrane region" description="Helical" evidence="1">
    <location>
        <begin position="12"/>
        <end position="34"/>
    </location>
</feature>
<organism evidence="2">
    <name type="scientific">gut metagenome</name>
    <dbReference type="NCBI Taxonomy" id="749906"/>
    <lineage>
        <taxon>unclassified sequences</taxon>
        <taxon>metagenomes</taxon>
        <taxon>organismal metagenomes</taxon>
    </lineage>
</organism>
<name>J9G5A2_9ZZZZ</name>
<dbReference type="EMBL" id="AMCI01004988">
    <property type="protein sequence ID" value="EJW97002.1"/>
    <property type="molecule type" value="Genomic_DNA"/>
</dbReference>
<dbReference type="AlphaFoldDB" id="J9G5A2"/>
<keyword evidence="1" id="KW-0812">Transmembrane</keyword>